<accession>K3V882</accession>
<comment type="caution">
    <text evidence="2">The sequence shown here is derived from an EMBL/GenBank/DDBJ whole genome shotgun (WGS) entry which is preliminary data.</text>
</comment>
<dbReference type="EMBL" id="AFNW01000340">
    <property type="protein sequence ID" value="EKJ69459.1"/>
    <property type="molecule type" value="Genomic_DNA"/>
</dbReference>
<feature type="coiled-coil region" evidence="1">
    <location>
        <begin position="473"/>
        <end position="521"/>
    </location>
</feature>
<feature type="coiled-coil region" evidence="1">
    <location>
        <begin position="358"/>
        <end position="399"/>
    </location>
</feature>
<keyword evidence="1" id="KW-0175">Coiled coil</keyword>
<proteinExistence type="predicted"/>
<dbReference type="Proteomes" id="UP000007978">
    <property type="component" value="Chromosome 3"/>
</dbReference>
<name>K3V882_FUSPC</name>
<dbReference type="Gene3D" id="1.10.287.1490">
    <property type="match status" value="2"/>
</dbReference>
<dbReference type="KEGG" id="fpu:FPSE_10359"/>
<feature type="coiled-coil region" evidence="1">
    <location>
        <begin position="42"/>
        <end position="80"/>
    </location>
</feature>
<dbReference type="OrthoDB" id="5093778at2759"/>
<protein>
    <submittedName>
        <fullName evidence="2">Uncharacterized protein</fullName>
    </submittedName>
</protein>
<dbReference type="RefSeq" id="XP_009261751.1">
    <property type="nucleotide sequence ID" value="XM_009263476.1"/>
</dbReference>
<evidence type="ECO:0000256" key="1">
    <source>
        <dbReference type="SAM" id="Coils"/>
    </source>
</evidence>
<keyword evidence="3" id="KW-1185">Reference proteome</keyword>
<evidence type="ECO:0000313" key="2">
    <source>
        <dbReference type="EMBL" id="EKJ69459.1"/>
    </source>
</evidence>
<evidence type="ECO:0000313" key="3">
    <source>
        <dbReference type="Proteomes" id="UP000007978"/>
    </source>
</evidence>
<feature type="coiled-coil region" evidence="1">
    <location>
        <begin position="599"/>
        <end position="669"/>
    </location>
</feature>
<gene>
    <name evidence="2" type="ORF">FPSE_10359</name>
</gene>
<organism evidence="2 3">
    <name type="scientific">Fusarium pseudograminearum (strain CS3096)</name>
    <name type="common">Wheat and barley crown-rot fungus</name>
    <dbReference type="NCBI Taxonomy" id="1028729"/>
    <lineage>
        <taxon>Eukaryota</taxon>
        <taxon>Fungi</taxon>
        <taxon>Dikarya</taxon>
        <taxon>Ascomycota</taxon>
        <taxon>Pezizomycotina</taxon>
        <taxon>Sordariomycetes</taxon>
        <taxon>Hypocreomycetidae</taxon>
        <taxon>Hypocreales</taxon>
        <taxon>Nectriaceae</taxon>
        <taxon>Fusarium</taxon>
    </lineage>
</organism>
<dbReference type="GeneID" id="20368976"/>
<dbReference type="HOGENOM" id="CLU_385438_0_0_1"/>
<dbReference type="AlphaFoldDB" id="K3V882"/>
<reference evidence="2 3" key="1">
    <citation type="journal article" date="2012" name="PLoS Pathog.">
        <title>Comparative pathogenomics reveals horizontally acquired novel virulence genes in fungi infecting cereal hosts.</title>
        <authorList>
            <person name="Gardiner D.M."/>
            <person name="McDonald M.C."/>
            <person name="Covarelli L."/>
            <person name="Solomon P.S."/>
            <person name="Rusu A.G."/>
            <person name="Marshall M."/>
            <person name="Kazan K."/>
            <person name="Chakraborty S."/>
            <person name="McDonald B.A."/>
            <person name="Manners J.M."/>
        </authorList>
    </citation>
    <scope>NUCLEOTIDE SEQUENCE [LARGE SCALE GENOMIC DNA]</scope>
    <source>
        <strain evidence="2 3">CS3096</strain>
    </source>
</reference>
<sequence length="770" mass="86271">MEELNTNHAEMMEAIDRWLAYVPDADHRRLLRQVFESACQTVENEHAELMTLRSQAEAAKQSYQSQIRELETEREALAAEAIKFSTLKEGLTKGLSSQFEALTNQMINLAEDVRVSKSTAADTLQAANDAASANNAQNEAAQFLKEDLVGRFERVSASVEAVVTTLNNVQGETTKCWKATESIVADQQLAEDTLDGINTSFNDLQQSLHPLMDETKAIKESLGNGLKQEVLQPLVDETNTIKRSVAAIEADQQITYDGVKGLEGSVDGLKQSLQPLACEIESIKEALRGGLKQDALQPLMDETSAINEALAGSLQGDALQPLLAETAAIRESVAALPSVTDIGAAYNERLTDEYTANILALRRERNTQKDAADRLRGERDQLRTEVTDITRQLEEAMAALEPAIAATDNERNRVQRRNARIRDLSTTLTAAEQDLAEARPLLEQREADRRDLAAVRGQLDTVQARVGVLTTNLDQSQRHHQECSGQLQEAQAKIQEYTVETQQLQSKLNTALEQLNDLRSQQAQNHQVELRRQWDIEREGLIQQLGNQRSQETDTLHRELKESWANEKLALNGQLTDKIALINSQRQEIETMNYKLSDMEHLTLELEKSKSDLERAKQSLSSLTQASEATLLESTQKATRFESDLAEAKAEIERVHNELQETNSQLVENGNLVQDLRTQLSKSTTEMEAICEAHPVLSLREEEIGGLAKVYLELADEFYDLPVNYNPDKRDEMLQTFVEVAPLLNYYSAKDNIILLMHSNPQGWYCLQEK</sequence>